<dbReference type="InterPro" id="IPR052022">
    <property type="entry name" value="26kDa_periplasmic_antigen"/>
</dbReference>
<evidence type="ECO:0000313" key="1">
    <source>
        <dbReference type="EMBL" id="SES15510.1"/>
    </source>
</evidence>
<dbReference type="InterPro" id="IPR007497">
    <property type="entry name" value="SIMPL/DUF541"/>
</dbReference>
<reference evidence="2" key="1">
    <citation type="submission" date="2016-10" db="EMBL/GenBank/DDBJ databases">
        <authorList>
            <person name="Varghese N."/>
            <person name="Submissions S."/>
        </authorList>
    </citation>
    <scope>NUCLEOTIDE SEQUENCE [LARGE SCALE GENOMIC DNA]</scope>
    <source>
        <strain evidence="2">S9</strain>
    </source>
</reference>
<dbReference type="Gene3D" id="3.30.110.170">
    <property type="entry name" value="Protein of unknown function (DUF541), domain 1"/>
    <property type="match status" value="1"/>
</dbReference>
<protein>
    <recommendedName>
        <fullName evidence="3">26 kDa periplasmic immunogenic protein</fullName>
    </recommendedName>
</protein>
<organism evidence="1 2">
    <name type="scientific">Salipaludibacillus aurantiacus</name>
    <dbReference type="NCBI Taxonomy" id="1601833"/>
    <lineage>
        <taxon>Bacteria</taxon>
        <taxon>Bacillati</taxon>
        <taxon>Bacillota</taxon>
        <taxon>Bacilli</taxon>
        <taxon>Bacillales</taxon>
        <taxon>Bacillaceae</taxon>
    </lineage>
</organism>
<gene>
    <name evidence="1" type="ORF">SAMN05518684_10976</name>
</gene>
<dbReference type="Pfam" id="PF04402">
    <property type="entry name" value="SIMPL"/>
    <property type="match status" value="1"/>
</dbReference>
<dbReference type="PANTHER" id="PTHR34387">
    <property type="entry name" value="SLR1258 PROTEIN"/>
    <property type="match status" value="1"/>
</dbReference>
<dbReference type="Gene3D" id="3.30.70.2970">
    <property type="entry name" value="Protein of unknown function (DUF541), domain 2"/>
    <property type="match status" value="1"/>
</dbReference>
<proteinExistence type="predicted"/>
<keyword evidence="2" id="KW-1185">Reference proteome</keyword>
<dbReference type="EMBL" id="FOGT01000009">
    <property type="protein sequence ID" value="SES15510.1"/>
    <property type="molecule type" value="Genomic_DNA"/>
</dbReference>
<evidence type="ECO:0008006" key="3">
    <source>
        <dbReference type="Google" id="ProtNLM"/>
    </source>
</evidence>
<dbReference type="PANTHER" id="PTHR34387:SF2">
    <property type="entry name" value="SLR1258 PROTEIN"/>
    <property type="match status" value="1"/>
</dbReference>
<dbReference type="STRING" id="1601833.SAMN05518684_10976"/>
<accession>A0A1H9V155</accession>
<name>A0A1H9V155_9BACI</name>
<sequence length="216" mass="23851">MYYPYPVPARQDFSRLMTVNGSASLSVKPDTVSIQLEVVTESDSLMEAQQENTLIMNQVIEALLQAGIPREDIQTAAYSINPLYDYIDGKQVFRTFQVRNAITVTIRDIDQVGQVIETAVENGVNRISNIQFMLDDQEGYYRQALSLALQNAIGNASALAGTMNVAIDPTPVKVTEQQREPPVTYQTFVAAAPGETTPIEPGQITVNAEVKAQFKY</sequence>
<dbReference type="AlphaFoldDB" id="A0A1H9V155"/>
<evidence type="ECO:0000313" key="2">
    <source>
        <dbReference type="Proteomes" id="UP000198571"/>
    </source>
</evidence>
<dbReference type="Proteomes" id="UP000198571">
    <property type="component" value="Unassembled WGS sequence"/>
</dbReference>
<dbReference type="GO" id="GO:0006974">
    <property type="term" value="P:DNA damage response"/>
    <property type="evidence" value="ECO:0007669"/>
    <property type="project" value="TreeGrafter"/>
</dbReference>